<evidence type="ECO:0000313" key="4">
    <source>
        <dbReference type="Proteomes" id="UP001596226"/>
    </source>
</evidence>
<organism evidence="3 4">
    <name type="scientific">Micromonospora vulcania</name>
    <dbReference type="NCBI Taxonomy" id="1441873"/>
    <lineage>
        <taxon>Bacteria</taxon>
        <taxon>Bacillati</taxon>
        <taxon>Actinomycetota</taxon>
        <taxon>Actinomycetes</taxon>
        <taxon>Micromonosporales</taxon>
        <taxon>Micromonosporaceae</taxon>
        <taxon>Micromonospora</taxon>
    </lineage>
</organism>
<feature type="domain" description="ScoMcrA-like SRA" evidence="2">
    <location>
        <begin position="163"/>
        <end position="273"/>
    </location>
</feature>
<gene>
    <name evidence="3" type="ORF">ACFQGL_10655</name>
</gene>
<dbReference type="Proteomes" id="UP001596226">
    <property type="component" value="Unassembled WGS sequence"/>
</dbReference>
<keyword evidence="4" id="KW-1185">Reference proteome</keyword>
<dbReference type="RefSeq" id="WP_377509170.1">
    <property type="nucleotide sequence ID" value="NZ_JBHSQS010000005.1"/>
</dbReference>
<feature type="domain" description="Shedu protein SduA C-terminal" evidence="1">
    <location>
        <begin position="410"/>
        <end position="558"/>
    </location>
</feature>
<dbReference type="Pfam" id="PF14082">
    <property type="entry name" value="SduA_C"/>
    <property type="match status" value="1"/>
</dbReference>
<dbReference type="InterPro" id="IPR058712">
    <property type="entry name" value="SRA_ScoMcrA"/>
</dbReference>
<comment type="caution">
    <text evidence="3">The sequence shown here is derived from an EMBL/GenBank/DDBJ whole genome shotgun (WGS) entry which is preliminary data.</text>
</comment>
<dbReference type="InterPro" id="IPR025359">
    <property type="entry name" value="SduA_C"/>
</dbReference>
<accession>A0ABW1H618</accession>
<evidence type="ECO:0000259" key="2">
    <source>
        <dbReference type="Pfam" id="PF26348"/>
    </source>
</evidence>
<sequence>MAYWLMAVDHGSRAYEAPPRPIPGDWETSHCTGRDDHHVAEVAEGDAVALIRVGRHGGVVAHGHTTAVVADHTFNEGRFYLRCDPRRIAVRFDETYLSAPAPLRLLSGIAASAKARYARRAQSRPVPLLEISDEAWQTLMRAVETPGRLEWPVAWNLEPGAVVSRRDVHDTYGGQRQGAIVRCGTTPNTFVFLGAGSNGAPFTFRWADDGALTFVGKPEEITNTAPTAEPVSSENRLVLGHLRSGIPLRIFHSSGRKPVIYLGEAVVDQERPVEGWIDVATPPPIMTPRRRTWQPAHEQRRFRAPLLRVHPVTELAPFLAPEEQPRRRRQTLRLAVTRSVNDAGPSTQPPAARLSDAEAIQHATDRLRAVPDGAMPELADAAELADLVIRRHRTAALGDLRRLIRDPDTREPAIQRLLEQHTWVFGGEYMGAAARRALSLSDQLDIPLIRGDGTLHGVEIKQANIPKLVVVHRGRPVVGAPVHEAVVQAMNYLRGLDEQRHALLAEYGVDCRRASMTVVIGDPAFVREQLTAEEIAEAIRTYNSHLSRIKVVTYSELLDGAHRSLRLGGASTPVPRRQ</sequence>
<reference evidence="4" key="1">
    <citation type="journal article" date="2019" name="Int. J. Syst. Evol. Microbiol.">
        <title>The Global Catalogue of Microorganisms (GCM) 10K type strain sequencing project: providing services to taxonomists for standard genome sequencing and annotation.</title>
        <authorList>
            <consortium name="The Broad Institute Genomics Platform"/>
            <consortium name="The Broad Institute Genome Sequencing Center for Infectious Disease"/>
            <person name="Wu L."/>
            <person name="Ma J."/>
        </authorList>
    </citation>
    <scope>NUCLEOTIDE SEQUENCE [LARGE SCALE GENOMIC DNA]</scope>
    <source>
        <strain evidence="4">CGMCC 4.7144</strain>
    </source>
</reference>
<evidence type="ECO:0000259" key="1">
    <source>
        <dbReference type="Pfam" id="PF14082"/>
    </source>
</evidence>
<evidence type="ECO:0000313" key="3">
    <source>
        <dbReference type="EMBL" id="MFC5923801.1"/>
    </source>
</evidence>
<dbReference type="EMBL" id="JBHSQS010000005">
    <property type="protein sequence ID" value="MFC5923801.1"/>
    <property type="molecule type" value="Genomic_DNA"/>
</dbReference>
<dbReference type="Pfam" id="PF26348">
    <property type="entry name" value="SRA_ScoMcrA"/>
    <property type="match status" value="1"/>
</dbReference>
<protein>
    <submittedName>
        <fullName evidence="3">Shedu anti-phage system protein SduA domain-containing protein</fullName>
    </submittedName>
</protein>
<proteinExistence type="predicted"/>
<name>A0ABW1H618_9ACTN</name>